<dbReference type="Proteomes" id="UP000774000">
    <property type="component" value="Unassembled WGS sequence"/>
</dbReference>
<dbReference type="PANTHER" id="PTHR42794">
    <property type="entry name" value="HEMIN IMPORT ATP-BINDING PROTEIN HMUV"/>
    <property type="match status" value="1"/>
</dbReference>
<dbReference type="PROSITE" id="PS00211">
    <property type="entry name" value="ABC_TRANSPORTER_1"/>
    <property type="match status" value="1"/>
</dbReference>
<dbReference type="Gene3D" id="3.40.50.300">
    <property type="entry name" value="P-loop containing nucleotide triphosphate hydrolases"/>
    <property type="match status" value="1"/>
</dbReference>
<protein>
    <submittedName>
        <fullName evidence="5">Iron complex transport system ATP-binding protein</fullName>
    </submittedName>
</protein>
<evidence type="ECO:0000259" key="4">
    <source>
        <dbReference type="PROSITE" id="PS50893"/>
    </source>
</evidence>
<organism evidence="5 6">
    <name type="scientific">Halanaerobacter jeridensis</name>
    <dbReference type="NCBI Taxonomy" id="706427"/>
    <lineage>
        <taxon>Bacteria</taxon>
        <taxon>Bacillati</taxon>
        <taxon>Bacillota</taxon>
        <taxon>Clostridia</taxon>
        <taxon>Halanaerobiales</taxon>
        <taxon>Halobacteroidaceae</taxon>
        <taxon>Halanaerobacter</taxon>
    </lineage>
</organism>
<dbReference type="EMBL" id="JAFBDQ010000009">
    <property type="protein sequence ID" value="MBM7557142.1"/>
    <property type="molecule type" value="Genomic_DNA"/>
</dbReference>
<dbReference type="InterPro" id="IPR003593">
    <property type="entry name" value="AAA+_ATPase"/>
</dbReference>
<reference evidence="5" key="1">
    <citation type="submission" date="2021-01" db="EMBL/GenBank/DDBJ databases">
        <title>Genomic Encyclopedia of Type Strains, Phase IV (KMG-IV): sequencing the most valuable type-strain genomes for metagenomic binning, comparative biology and taxonomic classification.</title>
        <authorList>
            <person name="Goeker M."/>
        </authorList>
    </citation>
    <scope>NUCLEOTIDE SEQUENCE</scope>
    <source>
        <strain evidence="5">DSM 23230</strain>
    </source>
</reference>
<name>A0A938XPW5_9FIRM</name>
<evidence type="ECO:0000313" key="6">
    <source>
        <dbReference type="Proteomes" id="UP000774000"/>
    </source>
</evidence>
<feature type="domain" description="ABC transporter" evidence="4">
    <location>
        <begin position="5"/>
        <end position="241"/>
    </location>
</feature>
<dbReference type="SMART" id="SM00382">
    <property type="entry name" value="AAA"/>
    <property type="match status" value="1"/>
</dbReference>
<keyword evidence="2" id="KW-0547">Nucleotide-binding</keyword>
<dbReference type="InterPro" id="IPR027417">
    <property type="entry name" value="P-loop_NTPase"/>
</dbReference>
<dbReference type="GO" id="GO:0016887">
    <property type="term" value="F:ATP hydrolysis activity"/>
    <property type="evidence" value="ECO:0007669"/>
    <property type="project" value="InterPro"/>
</dbReference>
<dbReference type="CDD" id="cd03214">
    <property type="entry name" value="ABC_Iron-Siderophores_B12_Hemin"/>
    <property type="match status" value="1"/>
</dbReference>
<sequence length="421" mass="47658">MRSKIEVEALSYKYDQLKVLEDINFSMQQGEFIGLIGPNGSGKSTLLKNINSKFKPQQGLVYLDGDNLHQLDKKELARNLAVVPQSTEINFDFTVEEIVLMGRTPYIERFSSEQEEDFAIAKEVMKLTNTFDLKDRYINQLSGGERQRVIVARSLAQNPEVLLLDEPTSNLDINYQLEIMNLLKRLNHEQELTILVVLHDLNLAAKYCDKLLLIDQGQIHSFGTPQEIITSENISEVYGSEVTVKYHYPDNTPYVTLIDQQYIPQSKLEHKIHLICGGGTGRELMEQLVKKGYQLSCGVVNKQDSDWEMATSYNIETVIEEPFAPISEAKHQQNLNKIKTAETVILTEVPIGNGNLFNLKAALWAAKQGKEVIVVNGHNIEERDYTSGAGSELFKQLLQQEIKEVEDTVSTLKAIDEIIKN</sequence>
<accession>A0A938XPW5</accession>
<dbReference type="GO" id="GO:0005524">
    <property type="term" value="F:ATP binding"/>
    <property type="evidence" value="ECO:0007669"/>
    <property type="project" value="UniProtKB-KW"/>
</dbReference>
<evidence type="ECO:0000256" key="1">
    <source>
        <dbReference type="ARBA" id="ARBA00022448"/>
    </source>
</evidence>
<keyword evidence="6" id="KW-1185">Reference proteome</keyword>
<evidence type="ECO:0000256" key="2">
    <source>
        <dbReference type="ARBA" id="ARBA00022741"/>
    </source>
</evidence>
<dbReference type="NCBIfam" id="NF010068">
    <property type="entry name" value="PRK13548.1"/>
    <property type="match status" value="1"/>
</dbReference>
<gene>
    <name evidence="5" type="ORF">JOC47_001996</name>
</gene>
<comment type="caution">
    <text evidence="5">The sequence shown here is derived from an EMBL/GenBank/DDBJ whole genome shotgun (WGS) entry which is preliminary data.</text>
</comment>
<dbReference type="PANTHER" id="PTHR42794:SF2">
    <property type="entry name" value="ABC TRANSPORTER ATP-BINDING PROTEIN"/>
    <property type="match status" value="1"/>
</dbReference>
<dbReference type="AlphaFoldDB" id="A0A938XPW5"/>
<dbReference type="Pfam" id="PF00005">
    <property type="entry name" value="ABC_tran"/>
    <property type="match status" value="1"/>
</dbReference>
<dbReference type="RefSeq" id="WP_204701901.1">
    <property type="nucleotide sequence ID" value="NZ_JAFBDQ010000009.1"/>
</dbReference>
<dbReference type="PROSITE" id="PS50893">
    <property type="entry name" value="ABC_TRANSPORTER_2"/>
    <property type="match status" value="1"/>
</dbReference>
<dbReference type="SUPFAM" id="SSF52540">
    <property type="entry name" value="P-loop containing nucleoside triphosphate hydrolases"/>
    <property type="match status" value="1"/>
</dbReference>
<evidence type="ECO:0000256" key="3">
    <source>
        <dbReference type="ARBA" id="ARBA00022840"/>
    </source>
</evidence>
<dbReference type="InterPro" id="IPR017871">
    <property type="entry name" value="ABC_transporter-like_CS"/>
</dbReference>
<proteinExistence type="predicted"/>
<dbReference type="InterPro" id="IPR003439">
    <property type="entry name" value="ABC_transporter-like_ATP-bd"/>
</dbReference>
<keyword evidence="3 5" id="KW-0067">ATP-binding</keyword>
<dbReference type="FunFam" id="3.40.50.300:FF:000134">
    <property type="entry name" value="Iron-enterobactin ABC transporter ATP-binding protein"/>
    <property type="match status" value="1"/>
</dbReference>
<keyword evidence="1" id="KW-0813">Transport</keyword>
<evidence type="ECO:0000313" key="5">
    <source>
        <dbReference type="EMBL" id="MBM7557142.1"/>
    </source>
</evidence>